<dbReference type="Proteomes" id="UP000199752">
    <property type="component" value="Chromosome 3"/>
</dbReference>
<dbReference type="Proteomes" id="UP001429100">
    <property type="component" value="Unassembled WGS sequence"/>
</dbReference>
<reference evidence="3 4" key="3">
    <citation type="submission" date="2017-10" db="EMBL/GenBank/DDBJ databases">
        <title>Consistent, comparative and evidence-based genome annotation and re-annotation for the closely-related species, Cryptosporidium parvum, C. hominis and C. tyzzeri.</title>
        <authorList>
            <person name="Baptista R.P."/>
            <person name="Li Y."/>
            <person name="Sateriale A."/>
            <person name="Striepen B."/>
            <person name="Kissinger J.C."/>
        </authorList>
    </citation>
    <scope>NUCLEOTIDE SEQUENCE [LARGE SCALE GENOMIC DNA]</scope>
    <source>
        <strain evidence="3">30976</strain>
    </source>
</reference>
<evidence type="ECO:0000313" key="4">
    <source>
        <dbReference type="Proteomes" id="UP001429100"/>
    </source>
</evidence>
<feature type="compositionally biased region" description="Polar residues" evidence="1">
    <location>
        <begin position="23"/>
        <end position="33"/>
    </location>
</feature>
<proteinExistence type="predicted"/>
<dbReference type="VEuPathDB" id="CryptoDB:CHUDEA3_2070"/>
<feature type="region of interest" description="Disordered" evidence="1">
    <location>
        <begin position="21"/>
        <end position="42"/>
    </location>
</feature>
<keyword evidence="4" id="KW-1185">Reference proteome</keyword>
<accession>A0A0S4TD99</accession>
<reference evidence="2" key="2">
    <citation type="submission" date="2015-08" db="EMBL/GenBank/DDBJ databases">
        <authorList>
            <person name="Babu N.S."/>
            <person name="Beckwith C.J."/>
            <person name="Beseler K.G."/>
            <person name="Brison A."/>
            <person name="Carone J.V."/>
            <person name="Caskin T.P."/>
            <person name="Diamond M."/>
            <person name="Durham M.E."/>
            <person name="Foxe J.M."/>
            <person name="Go M."/>
            <person name="Henderson B.A."/>
            <person name="Jones I.B."/>
            <person name="McGettigan J.A."/>
            <person name="Micheletti S.J."/>
            <person name="Nasrallah M.E."/>
            <person name="Ortiz D."/>
            <person name="Piller C.R."/>
            <person name="Privatt S.R."/>
            <person name="Schneider S.L."/>
            <person name="Sharp S."/>
            <person name="Smith T.C."/>
            <person name="Stanton J.D."/>
            <person name="Ullery H.E."/>
            <person name="Wilson R.J."/>
            <person name="Serrano M.G."/>
            <person name="Buck G."/>
            <person name="Lee V."/>
            <person name="Wang Y."/>
            <person name="Carvalho R."/>
            <person name="Voegtly L."/>
            <person name="Shi R."/>
            <person name="Duckworth R."/>
            <person name="Johnson A."/>
            <person name="Loviza R."/>
            <person name="Walstead R."/>
            <person name="Shah Z."/>
            <person name="Kiflezghi M."/>
            <person name="Wade K."/>
            <person name="Ball S.L."/>
            <person name="Bradley K.W."/>
            <person name="Asai D.J."/>
            <person name="Bowman C.A."/>
            <person name="Russell D.A."/>
            <person name="Pope W.H."/>
            <person name="Jacobs-Sera D."/>
            <person name="Hendrix R.W."/>
            <person name="Hatfull G.F."/>
        </authorList>
    </citation>
    <scope>NUCLEOTIDE SEQUENCE [LARGE SCALE GENOMIC DNA]</scope>
</reference>
<evidence type="ECO:0000256" key="1">
    <source>
        <dbReference type="SAM" id="MobiDB-lite"/>
    </source>
</evidence>
<dbReference type="EMBL" id="LN877949">
    <property type="protein sequence ID" value="CUV05081.1"/>
    <property type="molecule type" value="Genomic_DNA"/>
</dbReference>
<protein>
    <submittedName>
        <fullName evidence="2">Uncharacterized protein</fullName>
    </submittedName>
</protein>
<dbReference type="AlphaFoldDB" id="A0A0S4TD99"/>
<dbReference type="EMBL" id="JTAI01000028">
    <property type="protein sequence ID" value="PPS92879.1"/>
    <property type="molecule type" value="Genomic_DNA"/>
</dbReference>
<gene>
    <name evidence="2" type="ORF">CHUDEA3_2070</name>
    <name evidence="3" type="ORF">GY17_00002730</name>
</gene>
<sequence length="159" mass="18571">MNFEDKVDAKKVEHIKVLPEGEFQNSAQSSNGFENVDPKSEPLSEIETKNEEGGIKRRFQPNQFLKFSNLVLVPGKPRKWKRVQRRFGRSEGAWLYRWEYIPESIDNLFMENLELMARGVVGPRRTGRTTRAVSFHMRENPVGPNHLNMYELEGNYEQS</sequence>
<dbReference type="VEuPathDB" id="CryptoDB:GY17_00002730"/>
<name>A0A0S4TD99_CRYHO</name>
<organism evidence="2">
    <name type="scientific">Cryptosporidium hominis</name>
    <dbReference type="NCBI Taxonomy" id="237895"/>
    <lineage>
        <taxon>Eukaryota</taxon>
        <taxon>Sar</taxon>
        <taxon>Alveolata</taxon>
        <taxon>Apicomplexa</taxon>
        <taxon>Conoidasida</taxon>
        <taxon>Coccidia</taxon>
        <taxon>Eucoccidiorida</taxon>
        <taxon>Eimeriorina</taxon>
        <taxon>Cryptosporidiidae</taxon>
        <taxon>Cryptosporidium</taxon>
    </lineage>
</organism>
<evidence type="ECO:0000313" key="2">
    <source>
        <dbReference type="EMBL" id="CUV05081.1"/>
    </source>
</evidence>
<dbReference type="OrthoDB" id="341180at2759"/>
<reference evidence="3 4" key="1">
    <citation type="submission" date="2014-11" db="EMBL/GenBank/DDBJ databases">
        <title>Comparative genomic analysis of Cryptosporidium hominis reveals occurrence of genetic recombination in virulent subtypes.</title>
        <authorList>
            <person name="Guo Y."/>
            <person name="Tang K."/>
            <person name="Frace M."/>
            <person name="Li N."/>
            <person name="Roellig D.M."/>
            <person name="Sammons S."/>
            <person name="Knipe K."/>
            <person name="Rowe L."/>
            <person name="Feng Y."/>
            <person name="Xiao L."/>
        </authorList>
    </citation>
    <scope>NUCLEOTIDE SEQUENCE [LARGE SCALE GENOMIC DNA]</scope>
    <source>
        <strain evidence="3">30976</strain>
    </source>
</reference>
<dbReference type="VEuPathDB" id="CryptoDB:ChTU502y2012_414g0055"/>
<dbReference type="VEuPathDB" id="CryptoDB:Chro.30244"/>
<evidence type="ECO:0000313" key="3">
    <source>
        <dbReference type="EMBL" id="PPS92879.1"/>
    </source>
</evidence>